<name>A0A1G5BEX1_9FIRM</name>
<dbReference type="Proteomes" id="UP000183047">
    <property type="component" value="Unassembled WGS sequence"/>
</dbReference>
<gene>
    <name evidence="1" type="ORF">SAMN02910451_00697</name>
</gene>
<evidence type="ECO:0000313" key="1">
    <source>
        <dbReference type="EMBL" id="SCX88725.1"/>
    </source>
</evidence>
<reference evidence="2" key="1">
    <citation type="submission" date="2016-10" db="EMBL/GenBank/DDBJ databases">
        <authorList>
            <person name="Varghese N."/>
            <person name="Submissions S."/>
        </authorList>
    </citation>
    <scope>NUCLEOTIDE SEQUENCE [LARGE SCALE GENOMIC DNA]</scope>
    <source>
        <strain evidence="2">XBD2006</strain>
    </source>
</reference>
<dbReference type="EMBL" id="FMUR01000004">
    <property type="protein sequence ID" value="SCX88725.1"/>
    <property type="molecule type" value="Genomic_DNA"/>
</dbReference>
<proteinExistence type="predicted"/>
<keyword evidence="2" id="KW-1185">Reference proteome</keyword>
<evidence type="ECO:0000313" key="2">
    <source>
        <dbReference type="Proteomes" id="UP000183047"/>
    </source>
</evidence>
<organism evidence="1 2">
    <name type="scientific">Butyrivibrio hungatei</name>
    <dbReference type="NCBI Taxonomy" id="185008"/>
    <lineage>
        <taxon>Bacteria</taxon>
        <taxon>Bacillati</taxon>
        <taxon>Bacillota</taxon>
        <taxon>Clostridia</taxon>
        <taxon>Lachnospirales</taxon>
        <taxon>Lachnospiraceae</taxon>
        <taxon>Butyrivibrio</taxon>
    </lineage>
</organism>
<protein>
    <submittedName>
        <fullName evidence="1">Uncharacterized protein</fullName>
    </submittedName>
</protein>
<sequence>MKRGTGMKPVACRSCPYGRHQPCIGWCTRKILEEMRQLKEEKRK</sequence>
<dbReference type="RefSeq" id="WP_278246550.1">
    <property type="nucleotide sequence ID" value="NZ_FMUR01000004.1"/>
</dbReference>
<accession>A0A1G5BEX1</accession>
<dbReference type="AlphaFoldDB" id="A0A1G5BEX1"/>